<dbReference type="InterPro" id="IPR028949">
    <property type="entry name" value="Ntox15"/>
</dbReference>
<gene>
    <name evidence="3" type="ORF">GAO09_22730</name>
</gene>
<sequence>MAGKGGLFFKGNKPLTPGQVNDAGRALSDLWNRLLQPRNQTPLPFPPPPPGLEIIPQAEPKPADPPDTRTDECTGDCEDKDRCPEKTFCFNKTRFIGTSKERVYDSQLRVQETTMRTMSPTQVLNNRAQYKLLKRSGVEALPGVSQARDRVITSWQTRNPGQDWHSLGYEALHRLDMGAGGEPTGYYDMGDLNVNRSIGGSWPSKTTQLEQHARNLQANGCHLMTVKFDSSPACIADTIPQSYPE</sequence>
<dbReference type="Proteomes" id="UP000435138">
    <property type="component" value="Unassembled WGS sequence"/>
</dbReference>
<comment type="caution">
    <text evidence="3">The sequence shown here is derived from an EMBL/GenBank/DDBJ whole genome shotgun (WGS) entry which is preliminary data.</text>
</comment>
<name>A0A6A8AC26_9HYPH</name>
<dbReference type="RefSeq" id="WP_153358028.1">
    <property type="nucleotide sequence ID" value="NZ_JAYKOO010000004.1"/>
</dbReference>
<reference evidence="3 4" key="1">
    <citation type="submission" date="2019-11" db="EMBL/GenBank/DDBJ databases">
        <title>Genome analysis of Rhizobacterium cereale a novel genus and species isolated from maize roots in North Spain.</title>
        <authorList>
            <person name="Menendez E."/>
            <person name="Flores-Felix J.D."/>
            <person name="Ramirez-Bahena M.-H."/>
            <person name="Igual J.M."/>
            <person name="Garcia-Fraile P."/>
            <person name="Peix A."/>
            <person name="Velazquez E."/>
        </authorList>
    </citation>
    <scope>NUCLEOTIDE SEQUENCE [LARGE SCALE GENOMIC DNA]</scope>
    <source>
        <strain evidence="3 4">RZME27</strain>
    </source>
</reference>
<evidence type="ECO:0000313" key="4">
    <source>
        <dbReference type="Proteomes" id="UP000435138"/>
    </source>
</evidence>
<proteinExistence type="predicted"/>
<accession>A0A6A8AC26</accession>
<evidence type="ECO:0000256" key="1">
    <source>
        <dbReference type="SAM" id="MobiDB-lite"/>
    </source>
</evidence>
<evidence type="ECO:0000259" key="2">
    <source>
        <dbReference type="Pfam" id="PF15604"/>
    </source>
</evidence>
<dbReference type="EMBL" id="WIXI01000049">
    <property type="protein sequence ID" value="MQY48853.1"/>
    <property type="molecule type" value="Genomic_DNA"/>
</dbReference>
<feature type="region of interest" description="Disordered" evidence="1">
    <location>
        <begin position="35"/>
        <end position="74"/>
    </location>
</feature>
<dbReference type="AlphaFoldDB" id="A0A6A8AC26"/>
<protein>
    <recommendedName>
        <fullName evidence="2">Novel toxin 15 domain-containing protein</fullName>
    </recommendedName>
</protein>
<feature type="domain" description="Novel toxin 15" evidence="2">
    <location>
        <begin position="170"/>
        <end position="227"/>
    </location>
</feature>
<organism evidence="3 4">
    <name type="scientific">Endobacterium cereale</name>
    <dbReference type="NCBI Taxonomy" id="2663029"/>
    <lineage>
        <taxon>Bacteria</taxon>
        <taxon>Pseudomonadati</taxon>
        <taxon>Pseudomonadota</taxon>
        <taxon>Alphaproteobacteria</taxon>
        <taxon>Hyphomicrobiales</taxon>
        <taxon>Rhizobiaceae</taxon>
        <taxon>Endobacterium</taxon>
    </lineage>
</organism>
<keyword evidence="4" id="KW-1185">Reference proteome</keyword>
<feature type="region of interest" description="Disordered" evidence="1">
    <location>
        <begin position="1"/>
        <end position="23"/>
    </location>
</feature>
<evidence type="ECO:0000313" key="3">
    <source>
        <dbReference type="EMBL" id="MQY48853.1"/>
    </source>
</evidence>
<dbReference type="Pfam" id="PF15604">
    <property type="entry name" value="Ntox15"/>
    <property type="match status" value="1"/>
</dbReference>
<feature type="compositionally biased region" description="Basic and acidic residues" evidence="1">
    <location>
        <begin position="61"/>
        <end position="74"/>
    </location>
</feature>